<protein>
    <submittedName>
        <fullName evidence="8">DMT family transporter</fullName>
    </submittedName>
</protein>
<reference evidence="8" key="1">
    <citation type="submission" date="2022-06" db="EMBL/GenBank/DDBJ databases">
        <title>Genome sequencing of Brevibacillus sp. BB3-R1.</title>
        <authorList>
            <person name="Heo J."/>
            <person name="Lee D."/>
            <person name="Won M."/>
            <person name="Han B.-H."/>
            <person name="Hong S.-B."/>
            <person name="Kwon S.-W."/>
        </authorList>
    </citation>
    <scope>NUCLEOTIDE SEQUENCE</scope>
    <source>
        <strain evidence="8">BB3-R1</strain>
    </source>
</reference>
<dbReference type="SUPFAM" id="SSF103481">
    <property type="entry name" value="Multidrug resistance efflux transporter EmrE"/>
    <property type="match status" value="2"/>
</dbReference>
<dbReference type="InterPro" id="IPR050638">
    <property type="entry name" value="AA-Vitamin_Transporters"/>
</dbReference>
<evidence type="ECO:0000259" key="7">
    <source>
        <dbReference type="Pfam" id="PF00892"/>
    </source>
</evidence>
<dbReference type="Pfam" id="PF00892">
    <property type="entry name" value="EamA"/>
    <property type="match status" value="2"/>
</dbReference>
<keyword evidence="4 6" id="KW-1133">Transmembrane helix</keyword>
<feature type="transmembrane region" description="Helical" evidence="6">
    <location>
        <begin position="99"/>
        <end position="117"/>
    </location>
</feature>
<feature type="transmembrane region" description="Helical" evidence="6">
    <location>
        <begin position="217"/>
        <end position="238"/>
    </location>
</feature>
<evidence type="ECO:0000256" key="5">
    <source>
        <dbReference type="ARBA" id="ARBA00023136"/>
    </source>
</evidence>
<feature type="transmembrane region" description="Helical" evidence="6">
    <location>
        <begin position="272"/>
        <end position="288"/>
    </location>
</feature>
<feature type="domain" description="EamA" evidence="7">
    <location>
        <begin position="12"/>
        <end position="142"/>
    </location>
</feature>
<accession>A0ABY4WLB8</accession>
<feature type="transmembrane region" description="Helical" evidence="6">
    <location>
        <begin position="185"/>
        <end position="205"/>
    </location>
</feature>
<dbReference type="PANTHER" id="PTHR32322">
    <property type="entry name" value="INNER MEMBRANE TRANSPORTER"/>
    <property type="match status" value="1"/>
</dbReference>
<feature type="transmembrane region" description="Helical" evidence="6">
    <location>
        <begin position="44"/>
        <end position="62"/>
    </location>
</feature>
<feature type="transmembrane region" description="Helical" evidence="6">
    <location>
        <begin position="74"/>
        <end position="93"/>
    </location>
</feature>
<gene>
    <name evidence="8" type="ORF">NDK47_02190</name>
</gene>
<comment type="similarity">
    <text evidence="2">Belongs to the EamA transporter family.</text>
</comment>
<dbReference type="Proteomes" id="UP001056500">
    <property type="component" value="Chromosome"/>
</dbReference>
<feature type="transmembrane region" description="Helical" evidence="6">
    <location>
        <begin position="129"/>
        <end position="149"/>
    </location>
</feature>
<proteinExistence type="inferred from homology"/>
<keyword evidence="9" id="KW-1185">Reference proteome</keyword>
<feature type="transmembrane region" description="Helical" evidence="6">
    <location>
        <begin position="155"/>
        <end position="173"/>
    </location>
</feature>
<evidence type="ECO:0000256" key="6">
    <source>
        <dbReference type="SAM" id="Phobius"/>
    </source>
</evidence>
<dbReference type="EMBL" id="CP098755">
    <property type="protein sequence ID" value="USG66169.1"/>
    <property type="molecule type" value="Genomic_DNA"/>
</dbReference>
<feature type="domain" description="EamA" evidence="7">
    <location>
        <begin position="155"/>
        <end position="287"/>
    </location>
</feature>
<evidence type="ECO:0000256" key="1">
    <source>
        <dbReference type="ARBA" id="ARBA00004127"/>
    </source>
</evidence>
<dbReference type="PANTHER" id="PTHR32322:SF2">
    <property type="entry name" value="EAMA DOMAIN-CONTAINING PROTEIN"/>
    <property type="match status" value="1"/>
</dbReference>
<evidence type="ECO:0000313" key="8">
    <source>
        <dbReference type="EMBL" id="USG66169.1"/>
    </source>
</evidence>
<keyword evidence="3 6" id="KW-0812">Transmembrane</keyword>
<dbReference type="InterPro" id="IPR037185">
    <property type="entry name" value="EmrE-like"/>
</dbReference>
<evidence type="ECO:0000256" key="3">
    <source>
        <dbReference type="ARBA" id="ARBA00022692"/>
    </source>
</evidence>
<feature type="transmembrane region" description="Helical" evidence="6">
    <location>
        <begin position="12"/>
        <end position="38"/>
    </location>
</feature>
<dbReference type="RefSeq" id="WP_251873261.1">
    <property type="nucleotide sequence ID" value="NZ_CP098755.1"/>
</dbReference>
<keyword evidence="5 6" id="KW-0472">Membrane</keyword>
<comment type="subcellular location">
    <subcellularLocation>
        <location evidence="1">Endomembrane system</location>
        <topology evidence="1">Multi-pass membrane protein</topology>
    </subcellularLocation>
</comment>
<dbReference type="InterPro" id="IPR000620">
    <property type="entry name" value="EamA_dom"/>
</dbReference>
<sequence>MKEAVEGKRERLGLMLGFIGVLCFSLTLPTTSIAVAYFGPTMVGLGRGVIASVLVAIVLLIRREKRPTAKQFKGLAIVALGAVLGFPLLTSWAMQSLPASHGAVVLALLPLATAGFATLRAGEFPSVRFWLASLAGCSAILVYAFYLGFGQLKGADFALLAAVIIVAFSYAEGGRLARDLGGWQVIAWALVIAAPFFIIPVLMFVTEEMLYAPLHAWISFLYLAVVSQFLAFVAWYNGLAMGGIARVSQVQYLQPFLMILFSAWLLDESISLFTLGTSVFVVLSVIIGKQTSVRVVPTKEPYTSQK</sequence>
<name>A0ABY4WLB8_9BACL</name>
<feature type="transmembrane region" description="Helical" evidence="6">
    <location>
        <begin position="250"/>
        <end position="266"/>
    </location>
</feature>
<evidence type="ECO:0000313" key="9">
    <source>
        <dbReference type="Proteomes" id="UP001056500"/>
    </source>
</evidence>
<evidence type="ECO:0000256" key="4">
    <source>
        <dbReference type="ARBA" id="ARBA00022989"/>
    </source>
</evidence>
<evidence type="ECO:0000256" key="2">
    <source>
        <dbReference type="ARBA" id="ARBA00007362"/>
    </source>
</evidence>
<organism evidence="8 9">
    <name type="scientific">Brevibacillus ruminantium</name>
    <dbReference type="NCBI Taxonomy" id="2950604"/>
    <lineage>
        <taxon>Bacteria</taxon>
        <taxon>Bacillati</taxon>
        <taxon>Bacillota</taxon>
        <taxon>Bacilli</taxon>
        <taxon>Bacillales</taxon>
        <taxon>Paenibacillaceae</taxon>
        <taxon>Brevibacillus</taxon>
    </lineage>
</organism>